<evidence type="ECO:0000256" key="7">
    <source>
        <dbReference type="SAM" id="MobiDB-lite"/>
    </source>
</evidence>
<protein>
    <recommendedName>
        <fullName evidence="8">RZ-type domain-containing protein</fullName>
    </recommendedName>
</protein>
<dbReference type="PANTHER" id="PTHR22605">
    <property type="entry name" value="RZ-TYPE DOMAIN-CONTAINING PROTEIN"/>
    <property type="match status" value="1"/>
</dbReference>
<evidence type="ECO:0000256" key="3">
    <source>
        <dbReference type="ARBA" id="ARBA00022723"/>
    </source>
</evidence>
<keyword evidence="6" id="KW-0391">Immunity</keyword>
<dbReference type="Pfam" id="PF20173">
    <property type="entry name" value="ZnF_RZ-type"/>
    <property type="match status" value="1"/>
</dbReference>
<name>A0A7S1FB82_NOCSC</name>
<reference evidence="9" key="1">
    <citation type="submission" date="2021-01" db="EMBL/GenBank/DDBJ databases">
        <authorList>
            <person name="Corre E."/>
            <person name="Pelletier E."/>
            <person name="Niang G."/>
            <person name="Scheremetjew M."/>
            <person name="Finn R."/>
            <person name="Kale V."/>
            <person name="Holt S."/>
            <person name="Cochrane G."/>
            <person name="Meng A."/>
            <person name="Brown T."/>
            <person name="Cohen L."/>
        </authorList>
    </citation>
    <scope>NUCLEOTIDE SEQUENCE</scope>
</reference>
<evidence type="ECO:0000256" key="1">
    <source>
        <dbReference type="ARBA" id="ARBA00004496"/>
    </source>
</evidence>
<dbReference type="GO" id="GO:0016887">
    <property type="term" value="F:ATP hydrolysis activity"/>
    <property type="evidence" value="ECO:0007669"/>
    <property type="project" value="InterPro"/>
</dbReference>
<dbReference type="InterPro" id="IPR031248">
    <property type="entry name" value="RNF213"/>
</dbReference>
<evidence type="ECO:0000256" key="2">
    <source>
        <dbReference type="ARBA" id="ARBA00022490"/>
    </source>
</evidence>
<evidence type="ECO:0000256" key="5">
    <source>
        <dbReference type="ARBA" id="ARBA00022833"/>
    </source>
</evidence>
<sequence length="1862" mass="210007">MPEAVCIAASRYGQHQMQLKFGFNLITEYFERQRHSDLPSFVEGLFKDSSTANGAQVMVMTFSPIRGKIGQDLKKTAKVASVDEVSLHELSSSQDIEKVVNDFHMASTQRKGVRFLLIHADPVAASLRMIEHCRFICEKSRIADEKARGGSAGGVFVILIVHLQRGIARNFSFDFDSRWHFVFLDSVEPALELSAMPSLGQMLNMSLLDVVSGLDFGVLLKQCFRSALSRLIDPHSRNSEYVQRQIQQMLVYLEDGPFVGMARDWVLRVLKETPKNPEDEKEGSVGQDTHWFAAIASAAHELALAGTFRAALHNRIVVLVTSLFTALLAHLDRNGGLVLLSETSKRELWLKLATASLSSSLSMRLHKEAVSAITETATAQHEVGTDAQTGARPFASRMPSSWFVSRTIGQLRHVIETLPPQEQLSALYNQYHRLTKLHEVGLDPALTPALLDDYLADFTAMHLDWTSRLDRSTQQRILKKTLQRIKGKKLESILEVHQLFWNAEKRIAYCISLLNAVPAAVLDAEKLIDAAELSTLNLELLLLVHGTLVKELKDCDPQNPAPHNFYRDWLTRKTVVSGLTKDYLANFGSQKNERLQKLKAESEPRVETLALFLQHVAYPLQLKPSIVKQLLDDLPSGAIRHSTTLLAMLKVSEKMTETACGEQAFQALGTFIESWMLDVCLRDAETTSNSHEHLLSLFCSLAGGLPVQVEHRTTGGIVSGDMERWRDQVECGIAILPSKKFTLPRSSCLNLALLRKLLVRSDGESKQRAVKKIEELLKQVSAHEEHDDTTFATKYAVLCEESAAMQLQKCFSPVEWPDMSLTEVFRKDRVGFPATMLQDVGHVRWMLSQYAQVLCQDPIDVRLHDIMVSKVDPLLATDHQHLVAVCRSMRLYLLKCVERRQGVTVLRGLLSEAPLCHTNWVKKWRILVDIDFEKFIGAALVPKWNPFTDDADGQYAKAKIAVLDMMNSENTESLDKFAKECAKRDVAQQRRDIGGLLLALCQEPGLLAALEEEGRRPQWRKKLNDWLAHNKELPVNDKERMLLRLFAGDHTPIIAIRTPDSNSLESFSVANGRKMEELLRWRVLGHLASVLIAAPPTSLLSFLRKLMLEPAALTAGEIPFMPGMDEDIRNRVMKALLERGENIWKFKSHWYKCTQCGYTFFIGECGRPMEVSSCPNCKAQIGGRDHTKTAQTQEDDETDRSPNGYMLPSADKDEKHVSFREVPSSSARAVRLLLHGAMFCGVAAHIPHVQEPSRHSVQMPRIYSDLVNTDSMCTMNKDCEAKYLGDHFLNDWKHMVSILSSNGEDLAAALHFLLRDMSVNGVDDPRGQTGSQRSWEKLTLQARNSWEETIEAKYLFNMIKNYDNRLQELYRRWGGAEEDGKFVAELKESADVREFPTPKRASEMPQLWAYRSAVTLDALHARVGVERQAMETLPVLCTVLQQPLYPVLKALGTLVGVFEWHSLVNNHFSGRITRSEAAKLKVGDFIDGLPPAEQRTWERAYRQFQRAWHTAWPYTERHECLQLSEKLKQVMISRDSSISWCIADADNEGICPLALTEFLVERHNELVQVVSTAIGYPARKVSSRLLDHHDVIHYDGEALMHFLRSRCVTYGVGGKLNFDLKQLENHLRRELTRPEITMELRAFHWLGESFVSTVELKSVINQRELPAETVERLRLELASAAVAHACLQKVQMSISFILKSGGGLSGEHAGDMVLSEYLRTVLSESSDCLPSSAARGEVQLRHVDAFARLLKQMINKDPTEGVEPRYKVDLTKELLDAITKERTVLPSTLVDIFGNFAEAQLTKAYLDPEERVTVMLSAGLLEVGEDTGLTQEQKDVIISSLPRDLQMKHWVATYRLLKSTRE</sequence>
<feature type="domain" description="RZ-type" evidence="8">
    <location>
        <begin position="1124"/>
        <end position="1203"/>
    </location>
</feature>
<keyword evidence="2" id="KW-0963">Cytoplasm</keyword>
<dbReference type="PROSITE" id="PS51981">
    <property type="entry name" value="ZF_RZ"/>
    <property type="match status" value="1"/>
</dbReference>
<dbReference type="GO" id="GO:0005737">
    <property type="term" value="C:cytoplasm"/>
    <property type="evidence" value="ECO:0007669"/>
    <property type="project" value="UniProtKB-SubCell"/>
</dbReference>
<dbReference type="InterPro" id="IPR046439">
    <property type="entry name" value="ZF_RZ_dom"/>
</dbReference>
<feature type="region of interest" description="Disordered" evidence="7">
    <location>
        <begin position="1182"/>
        <end position="1210"/>
    </location>
</feature>
<keyword evidence="5" id="KW-0862">Zinc</keyword>
<gene>
    <name evidence="9" type="ORF">NSCI0253_LOCUS28816</name>
</gene>
<keyword evidence="4" id="KW-0863">Zinc-finger</keyword>
<dbReference type="PANTHER" id="PTHR22605:SF1">
    <property type="entry name" value="RZ-TYPE DOMAIN-CONTAINING PROTEIN"/>
    <property type="match status" value="1"/>
</dbReference>
<evidence type="ECO:0000259" key="8">
    <source>
        <dbReference type="PROSITE" id="PS51981"/>
    </source>
</evidence>
<evidence type="ECO:0000256" key="4">
    <source>
        <dbReference type="ARBA" id="ARBA00022771"/>
    </source>
</evidence>
<dbReference type="EMBL" id="HBFQ01040655">
    <property type="protein sequence ID" value="CAD8854465.1"/>
    <property type="molecule type" value="Transcribed_RNA"/>
</dbReference>
<organism evidence="9">
    <name type="scientific">Noctiluca scintillans</name>
    <name type="common">Sea sparkle</name>
    <name type="synonym">Red tide dinoflagellate</name>
    <dbReference type="NCBI Taxonomy" id="2966"/>
    <lineage>
        <taxon>Eukaryota</taxon>
        <taxon>Sar</taxon>
        <taxon>Alveolata</taxon>
        <taxon>Dinophyceae</taxon>
        <taxon>Noctilucales</taxon>
        <taxon>Noctilucaceae</taxon>
        <taxon>Noctiluca</taxon>
    </lineage>
</organism>
<keyword evidence="3" id="KW-0479">Metal-binding</keyword>
<comment type="subcellular location">
    <subcellularLocation>
        <location evidence="1">Cytoplasm</location>
    </subcellularLocation>
</comment>
<evidence type="ECO:0000256" key="6">
    <source>
        <dbReference type="ARBA" id="ARBA00022859"/>
    </source>
</evidence>
<dbReference type="GO" id="GO:0004842">
    <property type="term" value="F:ubiquitin-protein transferase activity"/>
    <property type="evidence" value="ECO:0007669"/>
    <property type="project" value="InterPro"/>
</dbReference>
<evidence type="ECO:0000313" key="9">
    <source>
        <dbReference type="EMBL" id="CAD8854465.1"/>
    </source>
</evidence>
<dbReference type="GO" id="GO:0002376">
    <property type="term" value="P:immune system process"/>
    <property type="evidence" value="ECO:0007669"/>
    <property type="project" value="UniProtKB-KW"/>
</dbReference>
<accession>A0A7S1FB82</accession>
<dbReference type="GO" id="GO:0008270">
    <property type="term" value="F:zinc ion binding"/>
    <property type="evidence" value="ECO:0007669"/>
    <property type="project" value="UniProtKB-KW"/>
</dbReference>
<proteinExistence type="predicted"/>